<feature type="compositionally biased region" description="Polar residues" evidence="1">
    <location>
        <begin position="155"/>
        <end position="168"/>
    </location>
</feature>
<sequence>MLAASIDYEGSTHSDPPLRPRSHRIKGDDLPRIATTRNHRAKGPPEKFHFIPRCPGTGRSSALGLWTFARANFASRLVNLPPDDGPIPHAAPSELIQAKSEKRERERLVESKEREKKNGGGGETWNTKKMESTSLGICSGNEHGLTKERDEHKGTLSSGGQCATTTLSYPADPKRMLRSLYKKPVKAPLKNSTCPRSQR</sequence>
<accession>A0AA88TI64</accession>
<evidence type="ECO:0000313" key="3">
    <source>
        <dbReference type="Proteomes" id="UP001187343"/>
    </source>
</evidence>
<reference evidence="2" key="1">
    <citation type="submission" date="2023-08" db="EMBL/GenBank/DDBJ databases">
        <title>Chromosome-level Genome Assembly of mud carp (Cirrhinus molitorella).</title>
        <authorList>
            <person name="Liu H."/>
        </authorList>
    </citation>
    <scope>NUCLEOTIDE SEQUENCE</scope>
    <source>
        <strain evidence="2">Prfri</strain>
        <tissue evidence="2">Muscle</tissue>
    </source>
</reference>
<name>A0AA88TI64_9TELE</name>
<feature type="region of interest" description="Disordered" evidence="1">
    <location>
        <begin position="1"/>
        <end position="49"/>
    </location>
</feature>
<dbReference type="EMBL" id="JAUYZG010000019">
    <property type="protein sequence ID" value="KAK2878877.1"/>
    <property type="molecule type" value="Genomic_DNA"/>
</dbReference>
<keyword evidence="3" id="KW-1185">Reference proteome</keyword>
<dbReference type="AlphaFoldDB" id="A0AA88TI64"/>
<feature type="region of interest" description="Disordered" evidence="1">
    <location>
        <begin position="180"/>
        <end position="199"/>
    </location>
</feature>
<dbReference type="Proteomes" id="UP001187343">
    <property type="component" value="Unassembled WGS sequence"/>
</dbReference>
<comment type="caution">
    <text evidence="2">The sequence shown here is derived from an EMBL/GenBank/DDBJ whole genome shotgun (WGS) entry which is preliminary data.</text>
</comment>
<feature type="compositionally biased region" description="Basic and acidic residues" evidence="1">
    <location>
        <begin position="99"/>
        <end position="118"/>
    </location>
</feature>
<evidence type="ECO:0000313" key="2">
    <source>
        <dbReference type="EMBL" id="KAK2878877.1"/>
    </source>
</evidence>
<feature type="compositionally biased region" description="Basic and acidic residues" evidence="1">
    <location>
        <begin position="144"/>
        <end position="154"/>
    </location>
</feature>
<organism evidence="2 3">
    <name type="scientific">Cirrhinus molitorella</name>
    <name type="common">mud carp</name>
    <dbReference type="NCBI Taxonomy" id="172907"/>
    <lineage>
        <taxon>Eukaryota</taxon>
        <taxon>Metazoa</taxon>
        <taxon>Chordata</taxon>
        <taxon>Craniata</taxon>
        <taxon>Vertebrata</taxon>
        <taxon>Euteleostomi</taxon>
        <taxon>Actinopterygii</taxon>
        <taxon>Neopterygii</taxon>
        <taxon>Teleostei</taxon>
        <taxon>Ostariophysi</taxon>
        <taxon>Cypriniformes</taxon>
        <taxon>Cyprinidae</taxon>
        <taxon>Labeoninae</taxon>
        <taxon>Labeonini</taxon>
        <taxon>Cirrhinus</taxon>
    </lineage>
</organism>
<proteinExistence type="predicted"/>
<feature type="region of interest" description="Disordered" evidence="1">
    <location>
        <begin position="83"/>
        <end position="170"/>
    </location>
</feature>
<gene>
    <name evidence="2" type="ORF">Q8A67_019668</name>
</gene>
<evidence type="ECO:0000256" key="1">
    <source>
        <dbReference type="SAM" id="MobiDB-lite"/>
    </source>
</evidence>
<feature type="compositionally biased region" description="Polar residues" evidence="1">
    <location>
        <begin position="190"/>
        <end position="199"/>
    </location>
</feature>
<protein>
    <submittedName>
        <fullName evidence="2">Uncharacterized protein</fullName>
    </submittedName>
</protein>